<comment type="similarity">
    <text evidence="1">Belongs to the PrpD family.</text>
</comment>
<dbReference type="RefSeq" id="WP_171220622.1">
    <property type="nucleotide sequence ID" value="NZ_JABEPP010000007.1"/>
</dbReference>
<dbReference type="InterPro" id="IPR036148">
    <property type="entry name" value="MmgE/PrpD_sf"/>
</dbReference>
<keyword evidence="5" id="KW-1185">Reference proteome</keyword>
<feature type="domain" description="MmgE/PrpD C-terminal" evidence="3">
    <location>
        <begin position="274"/>
        <end position="441"/>
    </location>
</feature>
<dbReference type="GO" id="GO:0016829">
    <property type="term" value="F:lyase activity"/>
    <property type="evidence" value="ECO:0007669"/>
    <property type="project" value="InterPro"/>
</dbReference>
<comment type="caution">
    <text evidence="4">The sequence shown here is derived from an EMBL/GenBank/DDBJ whole genome shotgun (WGS) entry which is preliminary data.</text>
</comment>
<name>A0A849I5I9_9HYPH</name>
<dbReference type="InterPro" id="IPR042183">
    <property type="entry name" value="MmgE/PrpD_sf_1"/>
</dbReference>
<dbReference type="SUPFAM" id="SSF103378">
    <property type="entry name" value="2-methylcitrate dehydratase PrpD"/>
    <property type="match status" value="1"/>
</dbReference>
<dbReference type="PANTHER" id="PTHR16943:SF8">
    <property type="entry name" value="2-METHYLCITRATE DEHYDRATASE"/>
    <property type="match status" value="1"/>
</dbReference>
<dbReference type="PANTHER" id="PTHR16943">
    <property type="entry name" value="2-METHYLCITRATE DEHYDRATASE-RELATED"/>
    <property type="match status" value="1"/>
</dbReference>
<dbReference type="Gene3D" id="3.30.1330.120">
    <property type="entry name" value="2-methylcitrate dehydratase PrpD"/>
    <property type="match status" value="1"/>
</dbReference>
<reference evidence="4 5" key="1">
    <citation type="submission" date="2020-04" db="EMBL/GenBank/DDBJ databases">
        <title>Enterovirga sp. isolate from soil.</title>
        <authorList>
            <person name="Chea S."/>
            <person name="Kim D.-U."/>
        </authorList>
    </citation>
    <scope>NUCLEOTIDE SEQUENCE [LARGE SCALE GENOMIC DNA]</scope>
    <source>
        <strain evidence="4 5">DB1703</strain>
    </source>
</reference>
<dbReference type="InterPro" id="IPR042188">
    <property type="entry name" value="MmgE/PrpD_sf_2"/>
</dbReference>
<dbReference type="InterPro" id="IPR045336">
    <property type="entry name" value="MmgE_PrpD_N"/>
</dbReference>
<dbReference type="InterPro" id="IPR005656">
    <property type="entry name" value="MmgE_PrpD"/>
</dbReference>
<dbReference type="EMBL" id="JABEPP010000007">
    <property type="protein sequence ID" value="NNM75126.1"/>
    <property type="molecule type" value="Genomic_DNA"/>
</dbReference>
<dbReference type="InterPro" id="IPR045337">
    <property type="entry name" value="MmgE_PrpD_C"/>
</dbReference>
<dbReference type="Gene3D" id="1.10.4100.10">
    <property type="entry name" value="2-methylcitrate dehydratase PrpD"/>
    <property type="match status" value="1"/>
</dbReference>
<dbReference type="Pfam" id="PF03972">
    <property type="entry name" value="MmgE_PrpD_N"/>
    <property type="match status" value="1"/>
</dbReference>
<evidence type="ECO:0000259" key="3">
    <source>
        <dbReference type="Pfam" id="PF19305"/>
    </source>
</evidence>
<dbReference type="Pfam" id="PF19305">
    <property type="entry name" value="MmgE_PrpD_C"/>
    <property type="match status" value="1"/>
</dbReference>
<proteinExistence type="inferred from homology"/>
<evidence type="ECO:0000259" key="2">
    <source>
        <dbReference type="Pfam" id="PF03972"/>
    </source>
</evidence>
<evidence type="ECO:0000256" key="1">
    <source>
        <dbReference type="ARBA" id="ARBA00006174"/>
    </source>
</evidence>
<sequence>MSAVPVARRLVRQFRSLVRQPLPAEVEEAAKLHLLDALGVGLAARASSVGRPYSRYAAGVALGGPATVLGSAMGAPASEAALVNGGLIHSLEYDDTHTGSIAHGSAVLAPTVLAAGEAAGAAGATVLKAFALGWETLIRMGLASAAGFQALGFQVTSVGGTLVAAMMAAELSGASEDEAVAAVGIALSGSSGGFEFLTNGSSVKSMHPGWAAHVGITAAAMARAGLTGPETAIEGRNGLFRAFAGDEKGGAAFGSLLEDFGTVWHLPKAAFKFYPCCHYLHPFIEAAGRLAEDGVAADEVDELVCRAPARTAAIICEPWALKQNPPSGHAARWSLPVAVAARLVDGRVDLAAFEAPASPAVLALAGRTRWEPLGRDNFPAAFEAEIFCRTRDGRIREVRIDDVFGNASRPATPEDVRGKFRANAGRTLPLEAVRMIEAAVDAIGAALSLGPLQEALRTEQPQPGRSAA</sequence>
<gene>
    <name evidence="4" type="ORF">HJG44_22460</name>
</gene>
<evidence type="ECO:0000313" key="4">
    <source>
        <dbReference type="EMBL" id="NNM75126.1"/>
    </source>
</evidence>
<dbReference type="AlphaFoldDB" id="A0A849I5I9"/>
<protein>
    <submittedName>
        <fullName evidence="4">MmgE/PrpD family protein</fullName>
    </submittedName>
</protein>
<dbReference type="Proteomes" id="UP000564885">
    <property type="component" value="Unassembled WGS sequence"/>
</dbReference>
<feature type="domain" description="MmgE/PrpD N-terminal" evidence="2">
    <location>
        <begin position="19"/>
        <end position="247"/>
    </location>
</feature>
<organism evidence="4 5">
    <name type="scientific">Enterovirga aerilata</name>
    <dbReference type="NCBI Taxonomy" id="2730920"/>
    <lineage>
        <taxon>Bacteria</taxon>
        <taxon>Pseudomonadati</taxon>
        <taxon>Pseudomonadota</taxon>
        <taxon>Alphaproteobacteria</taxon>
        <taxon>Hyphomicrobiales</taxon>
        <taxon>Methylobacteriaceae</taxon>
        <taxon>Enterovirga</taxon>
    </lineage>
</organism>
<evidence type="ECO:0000313" key="5">
    <source>
        <dbReference type="Proteomes" id="UP000564885"/>
    </source>
</evidence>
<accession>A0A849I5I9</accession>